<name>A0A6A6YM11_9PEZI</name>
<dbReference type="Proteomes" id="UP000504636">
    <property type="component" value="Unplaced"/>
</dbReference>
<reference evidence="3" key="3">
    <citation type="submission" date="2025-04" db="UniProtKB">
        <authorList>
            <consortium name="RefSeq"/>
        </authorList>
    </citation>
    <scope>IDENTIFICATION</scope>
    <source>
        <strain evidence="3">CBS 304.34</strain>
    </source>
</reference>
<dbReference type="RefSeq" id="XP_033576785.1">
    <property type="nucleotide sequence ID" value="XM_033725591.1"/>
</dbReference>
<reference evidence="1 3" key="1">
    <citation type="journal article" date="2020" name="Stud. Mycol.">
        <title>101 Dothideomycetes genomes: a test case for predicting lifestyles and emergence of pathogens.</title>
        <authorList>
            <person name="Haridas S."/>
            <person name="Albert R."/>
            <person name="Binder M."/>
            <person name="Bloem J."/>
            <person name="Labutti K."/>
            <person name="Salamov A."/>
            <person name="Andreopoulos B."/>
            <person name="Baker S."/>
            <person name="Barry K."/>
            <person name="Bills G."/>
            <person name="Bluhm B."/>
            <person name="Cannon C."/>
            <person name="Castanera R."/>
            <person name="Culley D."/>
            <person name="Daum C."/>
            <person name="Ezra D."/>
            <person name="Gonzalez J."/>
            <person name="Henrissat B."/>
            <person name="Kuo A."/>
            <person name="Liang C."/>
            <person name="Lipzen A."/>
            <person name="Lutzoni F."/>
            <person name="Magnuson J."/>
            <person name="Mondo S."/>
            <person name="Nolan M."/>
            <person name="Ohm R."/>
            <person name="Pangilinan J."/>
            <person name="Park H.-J."/>
            <person name="Ramirez L."/>
            <person name="Alfaro M."/>
            <person name="Sun H."/>
            <person name="Tritt A."/>
            <person name="Yoshinaga Y."/>
            <person name="Zwiers L.-H."/>
            <person name="Turgeon B."/>
            <person name="Goodwin S."/>
            <person name="Spatafora J."/>
            <person name="Crous P."/>
            <person name="Grigoriev I."/>
        </authorList>
    </citation>
    <scope>NUCLEOTIDE SEQUENCE</scope>
    <source>
        <strain evidence="1 3">CBS 304.34</strain>
    </source>
</reference>
<proteinExistence type="predicted"/>
<accession>A0A6A6YM11</accession>
<dbReference type="EMBL" id="MU003701">
    <property type="protein sequence ID" value="KAF2809821.1"/>
    <property type="molecule type" value="Genomic_DNA"/>
</dbReference>
<dbReference type="AlphaFoldDB" id="A0A6A6YM11"/>
<sequence length="258" mass="27989">MDFIRLLKSPAVSSLMTSMLMVLMTRMRGIGCALHPSLLKKKRRSLANLDGILGGSLPEMNSGFSRCLPHLQLHGNPLPRHDTNLSLLHPSSQRSTHAKALPITLLNAPPLSDDGPRPPSSAAIASTTTEIASLCGLRAHRPPIIGSNRQHRNRDRFFIRALSHRASTPATTRWTKSTALTFRTGSSPCSWLREGRDPPVLPSAPICPAPCEVSKRSRDVARPAGTWSGSVSRISSRGMGLLAWLEACIALMFVARVS</sequence>
<evidence type="ECO:0000313" key="1">
    <source>
        <dbReference type="EMBL" id="KAF2809821.1"/>
    </source>
</evidence>
<protein>
    <submittedName>
        <fullName evidence="1 3">Uncharacterized protein</fullName>
    </submittedName>
</protein>
<evidence type="ECO:0000313" key="3">
    <source>
        <dbReference type="RefSeq" id="XP_033576785.1"/>
    </source>
</evidence>
<keyword evidence="2" id="KW-1185">Reference proteome</keyword>
<reference evidence="3" key="2">
    <citation type="submission" date="2020-04" db="EMBL/GenBank/DDBJ databases">
        <authorList>
            <consortium name="NCBI Genome Project"/>
        </authorList>
    </citation>
    <scope>NUCLEOTIDE SEQUENCE</scope>
    <source>
        <strain evidence="3">CBS 304.34</strain>
    </source>
</reference>
<dbReference type="GeneID" id="54466484"/>
<evidence type="ECO:0000313" key="2">
    <source>
        <dbReference type="Proteomes" id="UP000504636"/>
    </source>
</evidence>
<gene>
    <name evidence="1 3" type="ORF">BDZ99DRAFT_521137</name>
</gene>
<organism evidence="1">
    <name type="scientific">Mytilinidion resinicola</name>
    <dbReference type="NCBI Taxonomy" id="574789"/>
    <lineage>
        <taxon>Eukaryota</taxon>
        <taxon>Fungi</taxon>
        <taxon>Dikarya</taxon>
        <taxon>Ascomycota</taxon>
        <taxon>Pezizomycotina</taxon>
        <taxon>Dothideomycetes</taxon>
        <taxon>Pleosporomycetidae</taxon>
        <taxon>Mytilinidiales</taxon>
        <taxon>Mytilinidiaceae</taxon>
        <taxon>Mytilinidion</taxon>
    </lineage>
</organism>